<feature type="compositionally biased region" description="Polar residues" evidence="1">
    <location>
        <begin position="104"/>
        <end position="118"/>
    </location>
</feature>
<feature type="compositionally biased region" description="Low complexity" evidence="1">
    <location>
        <begin position="46"/>
        <end position="58"/>
    </location>
</feature>
<feature type="compositionally biased region" description="Low complexity" evidence="1">
    <location>
        <begin position="132"/>
        <end position="143"/>
    </location>
</feature>
<keyword evidence="4" id="KW-1185">Reference proteome</keyword>
<dbReference type="InterPro" id="IPR039191">
    <property type="entry name" value="Nopp140-like"/>
</dbReference>
<feature type="region of interest" description="Disordered" evidence="1">
    <location>
        <begin position="104"/>
        <end position="353"/>
    </location>
</feature>
<dbReference type="STRING" id="1081103.A0A0B2WPK2"/>
<name>A0A0B2WPK2_METAS</name>
<gene>
    <name evidence="3" type="ORF">MAM_06305</name>
</gene>
<evidence type="ECO:0000313" key="3">
    <source>
        <dbReference type="EMBL" id="KHN95943.1"/>
    </source>
</evidence>
<comment type="caution">
    <text evidence="3">The sequence shown here is derived from an EMBL/GenBank/DDBJ whole genome shotgun (WGS) entry which is preliminary data.</text>
</comment>
<dbReference type="PANTHER" id="PTHR23216:SF1">
    <property type="entry name" value="NUCLEOLAR AND COILED-BODY PHOSPHOPROTEIN 1"/>
    <property type="match status" value="1"/>
</dbReference>
<dbReference type="RefSeq" id="XP_040677009.1">
    <property type="nucleotide sequence ID" value="XM_040825103.1"/>
</dbReference>
<feature type="compositionally biased region" description="Pro residues" evidence="1">
    <location>
        <begin position="331"/>
        <end position="345"/>
    </location>
</feature>
<dbReference type="OrthoDB" id="5599646at2759"/>
<reference evidence="3 4" key="1">
    <citation type="journal article" date="2014" name="Proc. Natl. Acad. Sci. U.S.A.">
        <title>Trajectory and genomic determinants of fungal-pathogen speciation and host adaptation.</title>
        <authorList>
            <person name="Hu X."/>
            <person name="Xiao G."/>
            <person name="Zheng P."/>
            <person name="Shang Y."/>
            <person name="Su Y."/>
            <person name="Zhang X."/>
            <person name="Liu X."/>
            <person name="Zhan S."/>
            <person name="St Leger R.J."/>
            <person name="Wang C."/>
        </authorList>
    </citation>
    <scope>NUCLEOTIDE SEQUENCE [LARGE SCALE GENOMIC DNA]</scope>
    <source>
        <strain evidence="3 4">ARSEF 1941</strain>
    </source>
</reference>
<feature type="compositionally biased region" description="Acidic residues" evidence="1">
    <location>
        <begin position="287"/>
        <end position="299"/>
    </location>
</feature>
<feature type="region of interest" description="Disordered" evidence="1">
    <location>
        <begin position="1"/>
        <end position="58"/>
    </location>
</feature>
<protein>
    <submittedName>
        <fullName evidence="3">SRP40, domain containing protein</fullName>
    </submittedName>
</protein>
<proteinExistence type="predicted"/>
<evidence type="ECO:0000313" key="4">
    <source>
        <dbReference type="Proteomes" id="UP000030816"/>
    </source>
</evidence>
<dbReference type="EMBL" id="AZHE01000019">
    <property type="protein sequence ID" value="KHN95943.1"/>
    <property type="molecule type" value="Genomic_DNA"/>
</dbReference>
<sequence length="424" mass="44570">MSQSSGPPSWLFSNNTSNTTKAAGTVDDTATGTHKKADKMAKKSSKAASSARAQAPSAPPAALLNLVGSFLNQHSFPKAHRAFQKEIDENGWVSEASKDGDNSLISIFQTWESGQNSKVESEAESDDESSDESSSSSSSSSGSGNVRQSGASLTTSSAVEKYTSATKNLKRKAPVDSSSSETSDSSSAYSDSGSGSGSSSDSDDEPRVKKRKTAKAVATKHEPASSDSDSDDGRMDVDGDSSDESSSHNDSSSDSESGSDSTSDSGSEVAAAAKVALPESDSSSSDSDSDSSSDSDADADSAKVKFKNYAQGAASKDSSDTSVTLDNQSPVPKPRVVEPPLPPNPVIKGGKKQNERFSRIPKNMKVDPRFASNEYVSMDYSRRAHEDLIVTKGKGFTKEKNKKKRGSFRGGLIDITERKAVYFD</sequence>
<feature type="domain" description="Srp40 C-terminal" evidence="2">
    <location>
        <begin position="356"/>
        <end position="423"/>
    </location>
</feature>
<organism evidence="3 4">
    <name type="scientific">Metarhizium album (strain ARSEF 1941)</name>
    <dbReference type="NCBI Taxonomy" id="1081103"/>
    <lineage>
        <taxon>Eukaryota</taxon>
        <taxon>Fungi</taxon>
        <taxon>Dikarya</taxon>
        <taxon>Ascomycota</taxon>
        <taxon>Pezizomycotina</taxon>
        <taxon>Sordariomycetes</taxon>
        <taxon>Hypocreomycetidae</taxon>
        <taxon>Hypocreales</taxon>
        <taxon>Clavicipitaceae</taxon>
        <taxon>Metarhizium</taxon>
    </lineage>
</organism>
<feature type="compositionally biased region" description="Polar residues" evidence="1">
    <location>
        <begin position="1"/>
        <end position="18"/>
    </location>
</feature>
<feature type="compositionally biased region" description="Acidic residues" evidence="1">
    <location>
        <begin position="122"/>
        <end position="131"/>
    </location>
</feature>
<feature type="compositionally biased region" description="Polar residues" evidence="1">
    <location>
        <begin position="144"/>
        <end position="167"/>
    </location>
</feature>
<dbReference type="Proteomes" id="UP000030816">
    <property type="component" value="Unassembled WGS sequence"/>
</dbReference>
<dbReference type="GO" id="GO:0005730">
    <property type="term" value="C:nucleolus"/>
    <property type="evidence" value="ECO:0007669"/>
    <property type="project" value="InterPro"/>
</dbReference>
<evidence type="ECO:0000259" key="2">
    <source>
        <dbReference type="Pfam" id="PF05022"/>
    </source>
</evidence>
<dbReference type="HOGENOM" id="CLU_037040_1_0_1"/>
<feature type="compositionally biased region" description="Basic residues" evidence="1">
    <location>
        <begin position="33"/>
        <end position="45"/>
    </location>
</feature>
<dbReference type="InterPro" id="IPR007718">
    <property type="entry name" value="Srp40_C"/>
</dbReference>
<dbReference type="GeneID" id="63740760"/>
<feature type="compositionally biased region" description="Low complexity" evidence="1">
    <location>
        <begin position="248"/>
        <end position="268"/>
    </location>
</feature>
<dbReference type="Pfam" id="PF05022">
    <property type="entry name" value="SRP40_C"/>
    <property type="match status" value="1"/>
</dbReference>
<feature type="compositionally biased region" description="Low complexity" evidence="1">
    <location>
        <begin position="176"/>
        <end position="200"/>
    </location>
</feature>
<accession>A0A0B2WPK2</accession>
<dbReference type="PANTHER" id="PTHR23216">
    <property type="entry name" value="NUCLEOLAR AND COILED-BODY PHOSPHOPROTEIN 1"/>
    <property type="match status" value="1"/>
</dbReference>
<dbReference type="AlphaFoldDB" id="A0A0B2WPK2"/>
<feature type="compositionally biased region" description="Low complexity" evidence="1">
    <location>
        <begin position="19"/>
        <end position="32"/>
    </location>
</feature>
<evidence type="ECO:0000256" key="1">
    <source>
        <dbReference type="SAM" id="MobiDB-lite"/>
    </source>
</evidence>
<feature type="compositionally biased region" description="Polar residues" evidence="1">
    <location>
        <begin position="320"/>
        <end position="329"/>
    </location>
</feature>
<dbReference type="GO" id="GO:0005654">
    <property type="term" value="C:nucleoplasm"/>
    <property type="evidence" value="ECO:0007669"/>
    <property type="project" value="TreeGrafter"/>
</dbReference>